<proteinExistence type="inferred from homology"/>
<evidence type="ECO:0000313" key="5">
    <source>
        <dbReference type="EMBL" id="MBE1601654.1"/>
    </source>
</evidence>
<dbReference type="InterPro" id="IPR051687">
    <property type="entry name" value="Peroxisomal_Beta-Oxidation"/>
</dbReference>
<evidence type="ECO:0000256" key="1">
    <source>
        <dbReference type="ARBA" id="ARBA00006484"/>
    </source>
</evidence>
<gene>
    <name evidence="5" type="ORF">H4687_007783</name>
</gene>
<evidence type="ECO:0000256" key="3">
    <source>
        <dbReference type="RuleBase" id="RU000363"/>
    </source>
</evidence>
<comment type="similarity">
    <text evidence="1 3">Belongs to the short-chain dehydrogenases/reductases (SDR) family.</text>
</comment>
<feature type="region of interest" description="Disordered" evidence="4">
    <location>
        <begin position="291"/>
        <end position="315"/>
    </location>
</feature>
<dbReference type="GeneID" id="24313555"/>
<protein>
    <submittedName>
        <fullName evidence="5">NAD(P)-dependent dehydrogenase (Short-subunit alcohol dehydrogenase family)</fullName>
    </submittedName>
</protein>
<evidence type="ECO:0000256" key="2">
    <source>
        <dbReference type="ARBA" id="ARBA00023002"/>
    </source>
</evidence>
<dbReference type="PANTHER" id="PTHR45024">
    <property type="entry name" value="DEHYDROGENASES, SHORT CHAIN"/>
    <property type="match status" value="1"/>
</dbReference>
<dbReference type="InterPro" id="IPR002347">
    <property type="entry name" value="SDR_fam"/>
</dbReference>
<sequence length="315" mass="32839">MSGEQPTLRFDDRVVVVTGAGGNPGLGRSYAQLLARRGARVVVNDLGVGPDGRGTYAASAETIAAEIRAEGGEAIADTHSVATEDGAKGVVGTALDAWGRVDVLINNAGVFRVGEFDRLPSDAISALVDVHLMGTIWMCRAVWPHMREAGYGRIVNTTSGAMTGAGYSSVYGAAKAGVWSLTRTLALEGHRHGIVVNALAPGAATGSVRVAPGIPAPPETGHPAPPEIGTPEMVAPAAAYLAHESCPCSGAGIHSESGRVWESYFAQTEGWGNPGMTVEDLAAHWHRVVDRKQSRDYGDPVRDGFWPGGPPEDSR</sequence>
<dbReference type="PRINTS" id="PR00080">
    <property type="entry name" value="SDRFAMILY"/>
</dbReference>
<name>A0A8I0TVD1_9ACTN</name>
<dbReference type="SUPFAM" id="SSF51735">
    <property type="entry name" value="NAD(P)-binding Rossmann-fold domains"/>
    <property type="match status" value="1"/>
</dbReference>
<dbReference type="InterPro" id="IPR036291">
    <property type="entry name" value="NAD(P)-bd_dom_sf"/>
</dbReference>
<dbReference type="GO" id="GO:0016491">
    <property type="term" value="F:oxidoreductase activity"/>
    <property type="evidence" value="ECO:0007669"/>
    <property type="project" value="UniProtKB-KW"/>
</dbReference>
<accession>A0A8I0TVD1</accession>
<dbReference type="AlphaFoldDB" id="A0A8I0TVD1"/>
<feature type="compositionally biased region" description="Basic and acidic residues" evidence="4">
    <location>
        <begin position="291"/>
        <end position="302"/>
    </location>
</feature>
<dbReference type="Proteomes" id="UP000629287">
    <property type="component" value="Unassembled WGS sequence"/>
</dbReference>
<dbReference type="Pfam" id="PF00106">
    <property type="entry name" value="adh_short"/>
    <property type="match status" value="1"/>
</dbReference>
<dbReference type="PRINTS" id="PR00081">
    <property type="entry name" value="GDHRDH"/>
</dbReference>
<dbReference type="Gene3D" id="3.40.50.720">
    <property type="entry name" value="NAD(P)-binding Rossmann-like Domain"/>
    <property type="match status" value="1"/>
</dbReference>
<dbReference type="RefSeq" id="WP_012999270.1">
    <property type="nucleotide sequence ID" value="NZ_JADBGF010000001.1"/>
</dbReference>
<dbReference type="EMBL" id="JADBGF010000001">
    <property type="protein sequence ID" value="MBE1601654.1"/>
    <property type="molecule type" value="Genomic_DNA"/>
</dbReference>
<organism evidence="5 6">
    <name type="scientific">Streptomyces stelliscabiei</name>
    <dbReference type="NCBI Taxonomy" id="146820"/>
    <lineage>
        <taxon>Bacteria</taxon>
        <taxon>Bacillati</taxon>
        <taxon>Actinomycetota</taxon>
        <taxon>Actinomycetes</taxon>
        <taxon>Kitasatosporales</taxon>
        <taxon>Streptomycetaceae</taxon>
        <taxon>Streptomyces</taxon>
    </lineage>
</organism>
<keyword evidence="6" id="KW-1185">Reference proteome</keyword>
<keyword evidence="2" id="KW-0560">Oxidoreductase</keyword>
<reference evidence="5 6" key="1">
    <citation type="submission" date="2020-10" db="EMBL/GenBank/DDBJ databases">
        <title>Sequencing the genomes of 1000 actinobacteria strains.</title>
        <authorList>
            <person name="Klenk H.-P."/>
        </authorList>
    </citation>
    <scope>NUCLEOTIDE SEQUENCE [LARGE SCALE GENOMIC DNA]</scope>
    <source>
        <strain evidence="5 6">DSM 41803</strain>
    </source>
</reference>
<comment type="caution">
    <text evidence="5">The sequence shown here is derived from an EMBL/GenBank/DDBJ whole genome shotgun (WGS) entry which is preliminary data.</text>
</comment>
<evidence type="ECO:0000313" key="6">
    <source>
        <dbReference type="Proteomes" id="UP000629287"/>
    </source>
</evidence>
<evidence type="ECO:0000256" key="4">
    <source>
        <dbReference type="SAM" id="MobiDB-lite"/>
    </source>
</evidence>
<dbReference type="PANTHER" id="PTHR45024:SF2">
    <property type="entry name" value="SCP2 DOMAIN-CONTAINING PROTEIN"/>
    <property type="match status" value="1"/>
</dbReference>